<dbReference type="Proteomes" id="UP000800094">
    <property type="component" value="Unassembled WGS sequence"/>
</dbReference>
<gene>
    <name evidence="2" type="ORF">BU26DRAFT_519232</name>
</gene>
<protein>
    <submittedName>
        <fullName evidence="2">Uncharacterized protein</fullName>
    </submittedName>
</protein>
<dbReference type="EMBL" id="ML987195">
    <property type="protein sequence ID" value="KAF2249073.1"/>
    <property type="molecule type" value="Genomic_DNA"/>
</dbReference>
<evidence type="ECO:0000313" key="3">
    <source>
        <dbReference type="Proteomes" id="UP000800094"/>
    </source>
</evidence>
<proteinExistence type="predicted"/>
<name>A0A6A6IHQ3_9PLEO</name>
<evidence type="ECO:0000313" key="2">
    <source>
        <dbReference type="EMBL" id="KAF2249073.1"/>
    </source>
</evidence>
<dbReference type="GeneID" id="54582329"/>
<organism evidence="2 3">
    <name type="scientific">Trematosphaeria pertusa</name>
    <dbReference type="NCBI Taxonomy" id="390896"/>
    <lineage>
        <taxon>Eukaryota</taxon>
        <taxon>Fungi</taxon>
        <taxon>Dikarya</taxon>
        <taxon>Ascomycota</taxon>
        <taxon>Pezizomycotina</taxon>
        <taxon>Dothideomycetes</taxon>
        <taxon>Pleosporomycetidae</taxon>
        <taxon>Pleosporales</taxon>
        <taxon>Massarineae</taxon>
        <taxon>Trematosphaeriaceae</taxon>
        <taxon>Trematosphaeria</taxon>
    </lineage>
</organism>
<dbReference type="RefSeq" id="XP_033684077.1">
    <property type="nucleotide sequence ID" value="XM_033828999.1"/>
</dbReference>
<feature type="region of interest" description="Disordered" evidence="1">
    <location>
        <begin position="46"/>
        <end position="104"/>
    </location>
</feature>
<feature type="compositionally biased region" description="Basic and acidic residues" evidence="1">
    <location>
        <begin position="65"/>
        <end position="78"/>
    </location>
</feature>
<dbReference type="OrthoDB" id="10529114at2759"/>
<reference evidence="2" key="1">
    <citation type="journal article" date="2020" name="Stud. Mycol.">
        <title>101 Dothideomycetes genomes: a test case for predicting lifestyles and emergence of pathogens.</title>
        <authorList>
            <person name="Haridas S."/>
            <person name="Albert R."/>
            <person name="Binder M."/>
            <person name="Bloem J."/>
            <person name="Labutti K."/>
            <person name="Salamov A."/>
            <person name="Andreopoulos B."/>
            <person name="Baker S."/>
            <person name="Barry K."/>
            <person name="Bills G."/>
            <person name="Bluhm B."/>
            <person name="Cannon C."/>
            <person name="Castanera R."/>
            <person name="Culley D."/>
            <person name="Daum C."/>
            <person name="Ezra D."/>
            <person name="Gonzalez J."/>
            <person name="Henrissat B."/>
            <person name="Kuo A."/>
            <person name="Liang C."/>
            <person name="Lipzen A."/>
            <person name="Lutzoni F."/>
            <person name="Magnuson J."/>
            <person name="Mondo S."/>
            <person name="Nolan M."/>
            <person name="Ohm R."/>
            <person name="Pangilinan J."/>
            <person name="Park H.-J."/>
            <person name="Ramirez L."/>
            <person name="Alfaro M."/>
            <person name="Sun H."/>
            <person name="Tritt A."/>
            <person name="Yoshinaga Y."/>
            <person name="Zwiers L.-H."/>
            <person name="Turgeon B."/>
            <person name="Goodwin S."/>
            <person name="Spatafora J."/>
            <person name="Crous P."/>
            <person name="Grigoriev I."/>
        </authorList>
    </citation>
    <scope>NUCLEOTIDE SEQUENCE</scope>
    <source>
        <strain evidence="2">CBS 122368</strain>
    </source>
</reference>
<accession>A0A6A6IHQ3</accession>
<evidence type="ECO:0000256" key="1">
    <source>
        <dbReference type="SAM" id="MobiDB-lite"/>
    </source>
</evidence>
<feature type="region of interest" description="Disordered" evidence="1">
    <location>
        <begin position="149"/>
        <end position="173"/>
    </location>
</feature>
<keyword evidence="3" id="KW-1185">Reference proteome</keyword>
<sequence>MASPPSSPLEHPLMLDDLTENFQRLSVNLPPDGWDLDAPTVRVQRQASGVLDLRPIDGTANEPNDASRSDDNLARGGRDEEDGLLESVDQRGLNGEGNDDRGQRKSMLSFLKRCVCHRHRRSRSISSVASSMSASIYESFKTSLKSMWPFSKRNSDNRRRRKRRKISGTELLL</sequence>
<dbReference type="AlphaFoldDB" id="A0A6A6IHQ3"/>